<sequence length="497" mass="56285">MNTQYTTLNYNNLGELGLHIKNHTGQMRHASMRGELSNTDAYAFVLNIPIAKLAKVPKNARGGSMVLPPHHGIVYRMLWDRPDLCPIPPNPTVGFIWTRFLKYAPNPRENLAYLQIERANMGTLVGRHTTTSYKILRDSDSDITPFYDATYPMPVINKIMLSLACAFLYKKKSAALLLLDQLKISKPDFSQHIEEVKSAVKEQVTNWSLEGLIDVILGLPIPAEFQYGPGMLKPAITLKCGDNDFQFEYQKAVQEGFIAVVAEYLSVVDEERRSRLIPLSEFNTDGWACKDRVSRAQEIKASMSDGIEKPLLASVLTMNSIQRKTGLPSTQLRWLLETAGGAGVRDVYNKKDMELIDIELAAALDPSESSGKRHYFLYDPARGILLRYLERYPEYVPIASDSVSVEELADILDQVCQKTFLYGVIFGTGRRMSFNIGNRESVPNRCQRGAQLWLRVAKQNPEQAYQWLVEIVEAERQSRGIPYDSIWKNGRWLEPES</sequence>
<dbReference type="AlphaFoldDB" id="A0A2S5KST2"/>
<organism evidence="1 2">
    <name type="scientific">Proteobacteria bacterium 228</name>
    <dbReference type="NCBI Taxonomy" id="2083153"/>
    <lineage>
        <taxon>Bacteria</taxon>
        <taxon>Pseudomonadati</taxon>
        <taxon>Pseudomonadota</taxon>
    </lineage>
</organism>
<proteinExistence type="predicted"/>
<dbReference type="EMBL" id="PRLP01000029">
    <property type="protein sequence ID" value="PPC77579.1"/>
    <property type="molecule type" value="Genomic_DNA"/>
</dbReference>
<comment type="caution">
    <text evidence="1">The sequence shown here is derived from an EMBL/GenBank/DDBJ whole genome shotgun (WGS) entry which is preliminary data.</text>
</comment>
<accession>A0A2S5KST2</accession>
<dbReference type="OrthoDB" id="6362648at2"/>
<protein>
    <submittedName>
        <fullName evidence="1">Uncharacterized protein</fullName>
    </submittedName>
</protein>
<reference evidence="1 2" key="1">
    <citation type="submission" date="2018-02" db="EMBL/GenBank/DDBJ databases">
        <title>novel marine gammaproteobacteria from coastal saline agro ecosystem.</title>
        <authorList>
            <person name="Krishnan R."/>
            <person name="Ramesh Kumar N."/>
        </authorList>
    </citation>
    <scope>NUCLEOTIDE SEQUENCE [LARGE SCALE GENOMIC DNA]</scope>
    <source>
        <strain evidence="1 2">228</strain>
    </source>
</reference>
<gene>
    <name evidence="1" type="ORF">C4K68_09470</name>
</gene>
<dbReference type="Proteomes" id="UP000238196">
    <property type="component" value="Unassembled WGS sequence"/>
</dbReference>
<evidence type="ECO:0000313" key="2">
    <source>
        <dbReference type="Proteomes" id="UP000238196"/>
    </source>
</evidence>
<name>A0A2S5KST2_9PROT</name>
<evidence type="ECO:0000313" key="1">
    <source>
        <dbReference type="EMBL" id="PPC77579.1"/>
    </source>
</evidence>